<organism evidence="2 3">
    <name type="scientific">Heterorhabditis bacteriophora</name>
    <name type="common">Entomopathogenic nematode worm</name>
    <dbReference type="NCBI Taxonomy" id="37862"/>
    <lineage>
        <taxon>Eukaryota</taxon>
        <taxon>Metazoa</taxon>
        <taxon>Ecdysozoa</taxon>
        <taxon>Nematoda</taxon>
        <taxon>Chromadorea</taxon>
        <taxon>Rhabditida</taxon>
        <taxon>Rhabditina</taxon>
        <taxon>Rhabditomorpha</taxon>
        <taxon>Strongyloidea</taxon>
        <taxon>Heterorhabditidae</taxon>
        <taxon>Heterorhabditis</taxon>
    </lineage>
</organism>
<accession>A0A1I7WN57</accession>
<protein>
    <submittedName>
        <fullName evidence="3">ABC2_membrane domain-containing protein</fullName>
    </submittedName>
</protein>
<sequence length="90" mass="10213">MQSISIIEGTGLWETAQLKRYLTITSTFCCWPKKSSALYGQLFTTYFLCLCEPVVYLPIFAAKGHGILFKYFGVSFFTLCVIFIILEGAY</sequence>
<proteinExistence type="predicted"/>
<evidence type="ECO:0000256" key="1">
    <source>
        <dbReference type="SAM" id="Phobius"/>
    </source>
</evidence>
<reference evidence="3" key="1">
    <citation type="submission" date="2016-11" db="UniProtKB">
        <authorList>
            <consortium name="WormBaseParasite"/>
        </authorList>
    </citation>
    <scope>IDENTIFICATION</scope>
</reference>
<name>A0A1I7WN57_HETBA</name>
<dbReference type="AlphaFoldDB" id="A0A1I7WN57"/>
<dbReference type="Proteomes" id="UP000095283">
    <property type="component" value="Unplaced"/>
</dbReference>
<keyword evidence="1" id="KW-0472">Membrane</keyword>
<keyword evidence="1" id="KW-1133">Transmembrane helix</keyword>
<keyword evidence="1" id="KW-0812">Transmembrane</keyword>
<evidence type="ECO:0000313" key="3">
    <source>
        <dbReference type="WBParaSite" id="Hba_06517"/>
    </source>
</evidence>
<feature type="transmembrane region" description="Helical" evidence="1">
    <location>
        <begin position="67"/>
        <end position="86"/>
    </location>
</feature>
<dbReference type="WBParaSite" id="Hba_06517">
    <property type="protein sequence ID" value="Hba_06517"/>
    <property type="gene ID" value="Hba_06517"/>
</dbReference>
<feature type="transmembrane region" description="Helical" evidence="1">
    <location>
        <begin position="42"/>
        <end position="61"/>
    </location>
</feature>
<evidence type="ECO:0000313" key="2">
    <source>
        <dbReference type="Proteomes" id="UP000095283"/>
    </source>
</evidence>
<keyword evidence="2" id="KW-1185">Reference proteome</keyword>